<dbReference type="PhylomeDB" id="B4K3B7"/>
<proteinExistence type="predicted"/>
<reference evidence="1 2" key="1">
    <citation type="journal article" date="2007" name="Nature">
        <title>Evolution of genes and genomes on the Drosophila phylogeny.</title>
        <authorList>
            <consortium name="Drosophila 12 Genomes Consortium"/>
            <person name="Clark A.G."/>
            <person name="Eisen M.B."/>
            <person name="Smith D.R."/>
            <person name="Bergman C.M."/>
            <person name="Oliver B."/>
            <person name="Markow T.A."/>
            <person name="Kaufman T.C."/>
            <person name="Kellis M."/>
            <person name="Gelbart W."/>
            <person name="Iyer V.N."/>
            <person name="Pollard D.A."/>
            <person name="Sackton T.B."/>
            <person name="Larracuente A.M."/>
            <person name="Singh N.D."/>
            <person name="Abad J.P."/>
            <person name="Abt D.N."/>
            <person name="Adryan B."/>
            <person name="Aguade M."/>
            <person name="Akashi H."/>
            <person name="Anderson W.W."/>
            <person name="Aquadro C.F."/>
            <person name="Ardell D.H."/>
            <person name="Arguello R."/>
            <person name="Artieri C.G."/>
            <person name="Barbash D.A."/>
            <person name="Barker D."/>
            <person name="Barsanti P."/>
            <person name="Batterham P."/>
            <person name="Batzoglou S."/>
            <person name="Begun D."/>
            <person name="Bhutkar A."/>
            <person name="Blanco E."/>
            <person name="Bosak S.A."/>
            <person name="Bradley R.K."/>
            <person name="Brand A.D."/>
            <person name="Brent M.R."/>
            <person name="Brooks A.N."/>
            <person name="Brown R.H."/>
            <person name="Butlin R.K."/>
            <person name="Caggese C."/>
            <person name="Calvi B.R."/>
            <person name="Bernardo de Carvalho A."/>
            <person name="Caspi A."/>
            <person name="Castrezana S."/>
            <person name="Celniker S.E."/>
            <person name="Chang J.L."/>
            <person name="Chapple C."/>
            <person name="Chatterji S."/>
            <person name="Chinwalla A."/>
            <person name="Civetta A."/>
            <person name="Clifton S.W."/>
            <person name="Comeron J.M."/>
            <person name="Costello J.C."/>
            <person name="Coyne J.A."/>
            <person name="Daub J."/>
            <person name="David R.G."/>
            <person name="Delcher A.L."/>
            <person name="Delehaunty K."/>
            <person name="Do C.B."/>
            <person name="Ebling H."/>
            <person name="Edwards K."/>
            <person name="Eickbush T."/>
            <person name="Evans J.D."/>
            <person name="Filipski A."/>
            <person name="Findeiss S."/>
            <person name="Freyhult E."/>
            <person name="Fulton L."/>
            <person name="Fulton R."/>
            <person name="Garcia A.C."/>
            <person name="Gardiner A."/>
            <person name="Garfield D.A."/>
            <person name="Garvin B.E."/>
            <person name="Gibson G."/>
            <person name="Gilbert D."/>
            <person name="Gnerre S."/>
            <person name="Godfrey J."/>
            <person name="Good R."/>
            <person name="Gotea V."/>
            <person name="Gravely B."/>
            <person name="Greenberg A.J."/>
            <person name="Griffiths-Jones S."/>
            <person name="Gross S."/>
            <person name="Guigo R."/>
            <person name="Gustafson E.A."/>
            <person name="Haerty W."/>
            <person name="Hahn M.W."/>
            <person name="Halligan D.L."/>
            <person name="Halpern A.L."/>
            <person name="Halter G.M."/>
            <person name="Han M.V."/>
            <person name="Heger A."/>
            <person name="Hillier L."/>
            <person name="Hinrichs A.S."/>
            <person name="Holmes I."/>
            <person name="Hoskins R.A."/>
            <person name="Hubisz M.J."/>
            <person name="Hultmark D."/>
            <person name="Huntley M.A."/>
            <person name="Jaffe D.B."/>
            <person name="Jagadeeshan S."/>
            <person name="Jeck W.R."/>
            <person name="Johnson J."/>
            <person name="Jones C.D."/>
            <person name="Jordan W.C."/>
            <person name="Karpen G.H."/>
            <person name="Kataoka E."/>
            <person name="Keightley P.D."/>
            <person name="Kheradpour P."/>
            <person name="Kirkness E.F."/>
            <person name="Koerich L.B."/>
            <person name="Kristiansen K."/>
            <person name="Kudrna D."/>
            <person name="Kulathinal R.J."/>
            <person name="Kumar S."/>
            <person name="Kwok R."/>
            <person name="Lander E."/>
            <person name="Langley C.H."/>
            <person name="Lapoint R."/>
            <person name="Lazzaro B.P."/>
            <person name="Lee S.J."/>
            <person name="Levesque L."/>
            <person name="Li R."/>
            <person name="Lin C.F."/>
            <person name="Lin M.F."/>
            <person name="Lindblad-Toh K."/>
            <person name="Llopart A."/>
            <person name="Long M."/>
            <person name="Low L."/>
            <person name="Lozovsky E."/>
            <person name="Lu J."/>
            <person name="Luo M."/>
            <person name="Machado C.A."/>
            <person name="Makalowski W."/>
            <person name="Marzo M."/>
            <person name="Matsuda M."/>
            <person name="Matzkin L."/>
            <person name="McAllister B."/>
            <person name="McBride C.S."/>
            <person name="McKernan B."/>
            <person name="McKernan K."/>
            <person name="Mendez-Lago M."/>
            <person name="Minx P."/>
            <person name="Mollenhauer M.U."/>
            <person name="Montooth K."/>
            <person name="Mount S.M."/>
            <person name="Mu X."/>
            <person name="Myers E."/>
            <person name="Negre B."/>
            <person name="Newfeld S."/>
            <person name="Nielsen R."/>
            <person name="Noor M.A."/>
            <person name="O'Grady P."/>
            <person name="Pachter L."/>
            <person name="Papaceit M."/>
            <person name="Parisi M.J."/>
            <person name="Parisi M."/>
            <person name="Parts L."/>
            <person name="Pedersen J.S."/>
            <person name="Pesole G."/>
            <person name="Phillippy A.M."/>
            <person name="Ponting C.P."/>
            <person name="Pop M."/>
            <person name="Porcelli D."/>
            <person name="Powell J.R."/>
            <person name="Prohaska S."/>
            <person name="Pruitt K."/>
            <person name="Puig M."/>
            <person name="Quesneville H."/>
            <person name="Ram K.R."/>
            <person name="Rand D."/>
            <person name="Rasmussen M.D."/>
            <person name="Reed L.K."/>
            <person name="Reenan R."/>
            <person name="Reily A."/>
            <person name="Remington K.A."/>
            <person name="Rieger T.T."/>
            <person name="Ritchie M.G."/>
            <person name="Robin C."/>
            <person name="Rogers Y.H."/>
            <person name="Rohde C."/>
            <person name="Rozas J."/>
            <person name="Rubenfield M.J."/>
            <person name="Ruiz A."/>
            <person name="Russo S."/>
            <person name="Salzberg S.L."/>
            <person name="Sanchez-Gracia A."/>
            <person name="Saranga D.J."/>
            <person name="Sato H."/>
            <person name="Schaeffer S.W."/>
            <person name="Schatz M.C."/>
            <person name="Schlenke T."/>
            <person name="Schwartz R."/>
            <person name="Segarra C."/>
            <person name="Singh R.S."/>
            <person name="Sirot L."/>
            <person name="Sirota M."/>
            <person name="Sisneros N.B."/>
            <person name="Smith C.D."/>
            <person name="Smith T.F."/>
            <person name="Spieth J."/>
            <person name="Stage D.E."/>
            <person name="Stark A."/>
            <person name="Stephan W."/>
            <person name="Strausberg R.L."/>
            <person name="Strempel S."/>
            <person name="Sturgill D."/>
            <person name="Sutton G."/>
            <person name="Sutton G.G."/>
            <person name="Tao W."/>
            <person name="Teichmann S."/>
            <person name="Tobari Y.N."/>
            <person name="Tomimura Y."/>
            <person name="Tsolas J.M."/>
            <person name="Valente V.L."/>
            <person name="Venter E."/>
            <person name="Venter J.C."/>
            <person name="Vicario S."/>
            <person name="Vieira F.G."/>
            <person name="Vilella A.J."/>
            <person name="Villasante A."/>
            <person name="Walenz B."/>
            <person name="Wang J."/>
            <person name="Wasserman M."/>
            <person name="Watts T."/>
            <person name="Wilson D."/>
            <person name="Wilson R.K."/>
            <person name="Wing R.A."/>
            <person name="Wolfner M.F."/>
            <person name="Wong A."/>
            <person name="Wong G.K."/>
            <person name="Wu C.I."/>
            <person name="Wu G."/>
            <person name="Yamamoto D."/>
            <person name="Yang H.P."/>
            <person name="Yang S.P."/>
            <person name="Yorke J.A."/>
            <person name="Yoshida K."/>
            <person name="Zdobnov E."/>
            <person name="Zhang P."/>
            <person name="Zhang Y."/>
            <person name="Zimin A.V."/>
            <person name="Baldwin J."/>
            <person name="Abdouelleil A."/>
            <person name="Abdulkadir J."/>
            <person name="Abebe A."/>
            <person name="Abera B."/>
            <person name="Abreu J."/>
            <person name="Acer S.C."/>
            <person name="Aftuck L."/>
            <person name="Alexander A."/>
            <person name="An P."/>
            <person name="Anderson E."/>
            <person name="Anderson S."/>
            <person name="Arachi H."/>
            <person name="Azer M."/>
            <person name="Bachantsang P."/>
            <person name="Barry A."/>
            <person name="Bayul T."/>
            <person name="Berlin A."/>
            <person name="Bessette D."/>
            <person name="Bloom T."/>
            <person name="Blye J."/>
            <person name="Boguslavskiy L."/>
            <person name="Bonnet C."/>
            <person name="Boukhgalter B."/>
            <person name="Bourzgui I."/>
            <person name="Brown A."/>
            <person name="Cahill P."/>
            <person name="Channer S."/>
            <person name="Cheshatsang Y."/>
            <person name="Chuda L."/>
            <person name="Citroen M."/>
            <person name="Collymore A."/>
            <person name="Cooke P."/>
            <person name="Costello M."/>
            <person name="D'Aco K."/>
            <person name="Daza R."/>
            <person name="De Haan G."/>
            <person name="DeGray S."/>
            <person name="DeMaso C."/>
            <person name="Dhargay N."/>
            <person name="Dooley K."/>
            <person name="Dooley E."/>
            <person name="Doricent M."/>
            <person name="Dorje P."/>
            <person name="Dorjee K."/>
            <person name="Dupes A."/>
            <person name="Elong R."/>
            <person name="Falk J."/>
            <person name="Farina A."/>
            <person name="Faro S."/>
            <person name="Ferguson D."/>
            <person name="Fisher S."/>
            <person name="Foley C.D."/>
            <person name="Franke A."/>
            <person name="Friedrich D."/>
            <person name="Gadbois L."/>
            <person name="Gearin G."/>
            <person name="Gearin C.R."/>
            <person name="Giannoukos G."/>
            <person name="Goode T."/>
            <person name="Graham J."/>
            <person name="Grandbois E."/>
            <person name="Grewal S."/>
            <person name="Gyaltsen K."/>
            <person name="Hafez N."/>
            <person name="Hagos B."/>
            <person name="Hall J."/>
            <person name="Henson C."/>
            <person name="Hollinger A."/>
            <person name="Honan T."/>
            <person name="Huard M.D."/>
            <person name="Hughes L."/>
            <person name="Hurhula B."/>
            <person name="Husby M.E."/>
            <person name="Kamat A."/>
            <person name="Kanga B."/>
            <person name="Kashin S."/>
            <person name="Khazanovich D."/>
            <person name="Kisner P."/>
            <person name="Lance K."/>
            <person name="Lara M."/>
            <person name="Lee W."/>
            <person name="Lennon N."/>
            <person name="Letendre F."/>
            <person name="LeVine R."/>
            <person name="Lipovsky A."/>
            <person name="Liu X."/>
            <person name="Liu J."/>
            <person name="Liu S."/>
            <person name="Lokyitsang T."/>
            <person name="Lokyitsang Y."/>
            <person name="Lubonja R."/>
            <person name="Lui A."/>
            <person name="MacDonald P."/>
            <person name="Magnisalis V."/>
            <person name="Maru K."/>
            <person name="Matthews C."/>
            <person name="McCusker W."/>
            <person name="McDonough S."/>
            <person name="Mehta T."/>
            <person name="Meldrim J."/>
            <person name="Meneus L."/>
            <person name="Mihai O."/>
            <person name="Mihalev A."/>
            <person name="Mihova T."/>
            <person name="Mittelman R."/>
            <person name="Mlenga V."/>
            <person name="Montmayeur A."/>
            <person name="Mulrain L."/>
            <person name="Navidi A."/>
            <person name="Naylor J."/>
            <person name="Negash T."/>
            <person name="Nguyen T."/>
            <person name="Nguyen N."/>
            <person name="Nicol R."/>
            <person name="Norbu C."/>
            <person name="Norbu N."/>
            <person name="Novod N."/>
            <person name="O'Neill B."/>
            <person name="Osman S."/>
            <person name="Markiewicz E."/>
            <person name="Oyono O.L."/>
            <person name="Patti C."/>
            <person name="Phunkhang P."/>
            <person name="Pierre F."/>
            <person name="Priest M."/>
            <person name="Raghuraman S."/>
            <person name="Rege F."/>
            <person name="Reyes R."/>
            <person name="Rise C."/>
            <person name="Rogov P."/>
            <person name="Ross K."/>
            <person name="Ryan E."/>
            <person name="Settipalli S."/>
            <person name="Shea T."/>
            <person name="Sherpa N."/>
            <person name="Shi L."/>
            <person name="Shih D."/>
            <person name="Sparrow T."/>
            <person name="Spaulding J."/>
            <person name="Stalker J."/>
            <person name="Stange-Thomann N."/>
            <person name="Stavropoulos S."/>
            <person name="Stone C."/>
            <person name="Strader C."/>
            <person name="Tesfaye S."/>
            <person name="Thomson T."/>
            <person name="Thoulutsang Y."/>
            <person name="Thoulutsang D."/>
            <person name="Topham K."/>
            <person name="Topping I."/>
            <person name="Tsamla T."/>
            <person name="Vassiliev H."/>
            <person name="Vo A."/>
            <person name="Wangchuk T."/>
            <person name="Wangdi T."/>
            <person name="Weiand M."/>
            <person name="Wilkinson J."/>
            <person name="Wilson A."/>
            <person name="Yadav S."/>
            <person name="Young G."/>
            <person name="Yu Q."/>
            <person name="Zembek L."/>
            <person name="Zhong D."/>
            <person name="Zimmer A."/>
            <person name="Zwirko Z."/>
            <person name="Jaffe D.B."/>
            <person name="Alvarez P."/>
            <person name="Brockman W."/>
            <person name="Butler J."/>
            <person name="Chin C."/>
            <person name="Gnerre S."/>
            <person name="Grabherr M."/>
            <person name="Kleber M."/>
            <person name="Mauceli E."/>
            <person name="MacCallum I."/>
        </authorList>
    </citation>
    <scope>NUCLEOTIDE SEQUENCE [LARGE SCALE GENOMIC DNA]</scope>
    <source>
        <strain evidence="2">Tucson 15287-2541.00</strain>
    </source>
</reference>
<dbReference type="HOGENOM" id="CLU_1512209_0_0_1"/>
<keyword evidence="2" id="KW-1185">Reference proteome</keyword>
<protein>
    <submittedName>
        <fullName evidence="1">GH25289</fullName>
    </submittedName>
</protein>
<evidence type="ECO:0000313" key="1">
    <source>
        <dbReference type="EMBL" id="EDV90285.1"/>
    </source>
</evidence>
<dbReference type="EMBL" id="CH921534">
    <property type="protein sequence ID" value="EDV90285.1"/>
    <property type="molecule type" value="Genomic_DNA"/>
</dbReference>
<dbReference type="AlphaFoldDB" id="B4K3B7"/>
<sequence>MMKHALLLNTLQAVEMLEMAFKETLRTIDDIKVRHWTVSARKKVAEKRQRLFESEIEAAITEPTLHTKNADFSMKRKKCLKKRLRNRNIHKSVKTNQKSGEKPDRNVICLQTNCFYEFDEAEPNPKIYSVKTRIYQVDSEEELATTSRLNSQDFEQTDSRMGSSCRHP</sequence>
<organism evidence="2">
    <name type="scientific">Drosophila grimshawi</name>
    <name type="common">Hawaiian fruit fly</name>
    <name type="synonym">Idiomyia grimshawi</name>
    <dbReference type="NCBI Taxonomy" id="7222"/>
    <lineage>
        <taxon>Eukaryota</taxon>
        <taxon>Metazoa</taxon>
        <taxon>Ecdysozoa</taxon>
        <taxon>Arthropoda</taxon>
        <taxon>Hexapoda</taxon>
        <taxon>Insecta</taxon>
        <taxon>Pterygota</taxon>
        <taxon>Neoptera</taxon>
        <taxon>Endopterygota</taxon>
        <taxon>Diptera</taxon>
        <taxon>Brachycera</taxon>
        <taxon>Muscomorpha</taxon>
        <taxon>Ephydroidea</taxon>
        <taxon>Drosophilidae</taxon>
        <taxon>Drosophila</taxon>
        <taxon>Hawaiian Drosophila</taxon>
    </lineage>
</organism>
<accession>B4K3B7</accession>
<dbReference type="OrthoDB" id="7862802at2759"/>
<name>B4K3B7_DROGR</name>
<gene>
    <name evidence="1" type="primary">Dgri\GH25289</name>
    <name evidence="1" type="ORF">Dgri_GH25289</name>
</gene>
<dbReference type="STRING" id="7222.B4K3B7"/>
<evidence type="ECO:0000313" key="2">
    <source>
        <dbReference type="Proteomes" id="UP000001070"/>
    </source>
</evidence>
<dbReference type="InParanoid" id="B4K3B7"/>
<dbReference type="eggNOG" id="ENOG502QZWS">
    <property type="taxonomic scope" value="Eukaryota"/>
</dbReference>
<dbReference type="Proteomes" id="UP000001070">
    <property type="component" value="Unassembled WGS sequence"/>
</dbReference>